<dbReference type="AlphaFoldDB" id="A0A7S3V6Y0"/>
<proteinExistence type="predicted"/>
<accession>A0A7S3V6Y0</accession>
<sequence length="124" mass="14184">MFGMMEETEPTESDVGVFLSESSLKDWHLKMQAKMPDIFTADDKIFGKDAGQHPQGTKLMTFFDDDPKKPMRCEVMGSRWKLESPFMKLADNREPHYIVLINGELSQIALTSAHEESGWKVGWD</sequence>
<organism evidence="1">
    <name type="scientific">Chaetoceros debilis</name>
    <dbReference type="NCBI Taxonomy" id="122233"/>
    <lineage>
        <taxon>Eukaryota</taxon>
        <taxon>Sar</taxon>
        <taxon>Stramenopiles</taxon>
        <taxon>Ochrophyta</taxon>
        <taxon>Bacillariophyta</taxon>
        <taxon>Coscinodiscophyceae</taxon>
        <taxon>Chaetocerotophycidae</taxon>
        <taxon>Chaetocerotales</taxon>
        <taxon>Chaetocerotaceae</taxon>
        <taxon>Chaetoceros</taxon>
    </lineage>
</organism>
<reference evidence="1" key="1">
    <citation type="submission" date="2021-01" db="EMBL/GenBank/DDBJ databases">
        <authorList>
            <person name="Corre E."/>
            <person name="Pelletier E."/>
            <person name="Niang G."/>
            <person name="Scheremetjew M."/>
            <person name="Finn R."/>
            <person name="Kale V."/>
            <person name="Holt S."/>
            <person name="Cochrane G."/>
            <person name="Meng A."/>
            <person name="Brown T."/>
            <person name="Cohen L."/>
        </authorList>
    </citation>
    <scope>NUCLEOTIDE SEQUENCE</scope>
    <source>
        <strain evidence="1">MM31A-1</strain>
    </source>
</reference>
<dbReference type="EMBL" id="HBIO01007058">
    <property type="protein sequence ID" value="CAE0460395.1"/>
    <property type="molecule type" value="Transcribed_RNA"/>
</dbReference>
<protein>
    <submittedName>
        <fullName evidence="1">Uncharacterized protein</fullName>
    </submittedName>
</protein>
<name>A0A7S3V6Y0_9STRA</name>
<gene>
    <name evidence="1" type="ORF">CDEB00056_LOCUS5236</name>
</gene>
<evidence type="ECO:0000313" key="1">
    <source>
        <dbReference type="EMBL" id="CAE0460395.1"/>
    </source>
</evidence>